<comment type="similarity">
    <text evidence="5">Belongs to the GHMP kinase family.</text>
</comment>
<organism evidence="8">
    <name type="scientific">Caulobacter sp. 73W</name>
    <dbReference type="NCBI Taxonomy" id="3161137"/>
    <lineage>
        <taxon>Bacteria</taxon>
        <taxon>Pseudomonadati</taxon>
        <taxon>Pseudomonadota</taxon>
        <taxon>Alphaproteobacteria</taxon>
        <taxon>Caulobacterales</taxon>
        <taxon>Caulobacteraceae</taxon>
        <taxon>Caulobacter</taxon>
    </lineage>
</organism>
<evidence type="ECO:0000313" key="8">
    <source>
        <dbReference type="EMBL" id="XDO95510.1"/>
    </source>
</evidence>
<reference evidence="8" key="1">
    <citation type="submission" date="2024-06" db="EMBL/GenBank/DDBJ databases">
        <title>Caulobacter inopinatus, sp. nov.</title>
        <authorList>
            <person name="Donachie S.P."/>
        </authorList>
    </citation>
    <scope>NUCLEOTIDE SEQUENCE</scope>
    <source>
        <strain evidence="8">73W</strain>
    </source>
</reference>
<evidence type="ECO:0000256" key="4">
    <source>
        <dbReference type="ARBA" id="ARBA00022840"/>
    </source>
</evidence>
<dbReference type="PRINTS" id="PR00960">
    <property type="entry name" value="LMBPPROTEIN"/>
</dbReference>
<dbReference type="InterPro" id="IPR001174">
    <property type="entry name" value="HddA/FKP"/>
</dbReference>
<keyword evidence="4" id="KW-0067">ATP-binding</keyword>
<accession>A0AB39KPA4</accession>
<dbReference type="InterPro" id="IPR020568">
    <property type="entry name" value="Ribosomal_Su5_D2-typ_SF"/>
</dbReference>
<keyword evidence="3" id="KW-0418">Kinase</keyword>
<dbReference type="AlphaFoldDB" id="A0AB39KPA4"/>
<keyword evidence="2" id="KW-0547">Nucleotide-binding</keyword>
<dbReference type="InterPro" id="IPR014606">
    <property type="entry name" value="Heptose_7-P_kinase"/>
</dbReference>
<dbReference type="Pfam" id="PF00288">
    <property type="entry name" value="GHMP_kinases_N"/>
    <property type="match status" value="1"/>
</dbReference>
<dbReference type="InterPro" id="IPR052203">
    <property type="entry name" value="GHMP_Kinase-Related"/>
</dbReference>
<evidence type="ECO:0000256" key="5">
    <source>
        <dbReference type="ARBA" id="ARBA00038121"/>
    </source>
</evidence>
<evidence type="ECO:0000259" key="7">
    <source>
        <dbReference type="Pfam" id="PF08544"/>
    </source>
</evidence>
<dbReference type="Pfam" id="PF08544">
    <property type="entry name" value="GHMP_kinases_C"/>
    <property type="match status" value="1"/>
</dbReference>
<keyword evidence="1" id="KW-0808">Transferase</keyword>
<dbReference type="GO" id="GO:0042352">
    <property type="term" value="P:GDP-L-fucose salvage"/>
    <property type="evidence" value="ECO:0007669"/>
    <property type="project" value="TreeGrafter"/>
</dbReference>
<dbReference type="PANTHER" id="PTHR32463:SF0">
    <property type="entry name" value="L-FUCOSE KINASE"/>
    <property type="match status" value="1"/>
</dbReference>
<proteinExistence type="inferred from homology"/>
<dbReference type="SUPFAM" id="SSF54211">
    <property type="entry name" value="Ribosomal protein S5 domain 2-like"/>
    <property type="match status" value="1"/>
</dbReference>
<dbReference type="SUPFAM" id="SSF55060">
    <property type="entry name" value="GHMP Kinase, C-terminal domain"/>
    <property type="match status" value="1"/>
</dbReference>
<evidence type="ECO:0000259" key="6">
    <source>
        <dbReference type="Pfam" id="PF00288"/>
    </source>
</evidence>
<evidence type="ECO:0000256" key="2">
    <source>
        <dbReference type="ARBA" id="ARBA00022741"/>
    </source>
</evidence>
<feature type="domain" description="GHMP kinase C-terminal" evidence="7">
    <location>
        <begin position="239"/>
        <end position="313"/>
    </location>
</feature>
<dbReference type="GO" id="GO:0050201">
    <property type="term" value="F:fucokinase activity"/>
    <property type="evidence" value="ECO:0007669"/>
    <property type="project" value="TreeGrafter"/>
</dbReference>
<feature type="domain" description="GHMP kinase N-terminal" evidence="6">
    <location>
        <begin position="81"/>
        <end position="155"/>
    </location>
</feature>
<dbReference type="EMBL" id="CP158375">
    <property type="protein sequence ID" value="XDO95510.1"/>
    <property type="molecule type" value="Genomic_DNA"/>
</dbReference>
<name>A0AB39KPA4_9CAUL</name>
<dbReference type="PANTHER" id="PTHR32463">
    <property type="entry name" value="L-FUCOSE KINASE"/>
    <property type="match status" value="1"/>
</dbReference>
<dbReference type="InterPro" id="IPR036554">
    <property type="entry name" value="GHMP_kinase_C_sf"/>
</dbReference>
<protein>
    <recommendedName>
        <fullName evidence="9">Galactokinase</fullName>
    </recommendedName>
</protein>
<dbReference type="RefSeq" id="WP_369058359.1">
    <property type="nucleotide sequence ID" value="NZ_CP158375.1"/>
</dbReference>
<dbReference type="Gene3D" id="3.30.230.120">
    <property type="match status" value="1"/>
</dbReference>
<evidence type="ECO:0000256" key="1">
    <source>
        <dbReference type="ARBA" id="ARBA00022679"/>
    </source>
</evidence>
<dbReference type="PIRSF" id="PIRSF036406">
    <property type="entry name" value="Hept_kin"/>
    <property type="match status" value="1"/>
</dbReference>
<evidence type="ECO:0008006" key="9">
    <source>
        <dbReference type="Google" id="ProtNLM"/>
    </source>
</evidence>
<gene>
    <name evidence="8" type="ORF">ABOZ73_11875</name>
</gene>
<evidence type="ECO:0000256" key="3">
    <source>
        <dbReference type="ARBA" id="ARBA00022777"/>
    </source>
</evidence>
<sequence>MISTRTPLRVTLGGGGTDLESYYRHGGGFIFAMALDKYIHITAHRPAFERRVLIHGPHPESADRSLDIQHELVREALLRHGLHDRVELASIADIAGGTGLGSSSCFLVGFLHALHALKGRRPSPAELAEEACTLEIDVLNKGIGKQDQYMAAFGGLTTLDIAADGKVTVGKVELDPEVEAAFVRHTHIYYTGLRRDAAVILEDQHKAMLSADEQDAARRQTQQNLGFIKDLGYRIRDAWKAGDLQGWGEMLHEHWTHKKKLSSKISWPHIDAIYDEARRAYGVTGGKVIGAGGGGFLMLFTPGDGEALEAFMSRNNMPRLHYGVDHGGTRVLEAVG</sequence>
<dbReference type="InterPro" id="IPR006204">
    <property type="entry name" value="GHMP_kinase_N_dom"/>
</dbReference>
<dbReference type="InterPro" id="IPR013750">
    <property type="entry name" value="GHMP_kinase_C_dom"/>
</dbReference>
<dbReference type="GO" id="GO:0005524">
    <property type="term" value="F:ATP binding"/>
    <property type="evidence" value="ECO:0007669"/>
    <property type="project" value="UniProtKB-KW"/>
</dbReference>